<evidence type="ECO:0000256" key="5">
    <source>
        <dbReference type="ARBA" id="ARBA00023273"/>
    </source>
</evidence>
<evidence type="ECO:0000256" key="6">
    <source>
        <dbReference type="ARBA" id="ARBA00038411"/>
    </source>
</evidence>
<protein>
    <recommendedName>
        <fullName evidence="7">B9 domain-containing protein 1</fullName>
    </recommendedName>
</protein>
<dbReference type="PANTHER" id="PTHR12968:SF1">
    <property type="entry name" value="B9 DOMAIN-CONTAINING PROTEIN 1"/>
    <property type="match status" value="1"/>
</dbReference>
<evidence type="ECO:0000256" key="7">
    <source>
        <dbReference type="ARBA" id="ARBA00039274"/>
    </source>
</evidence>
<evidence type="ECO:0000256" key="3">
    <source>
        <dbReference type="ARBA" id="ARBA00022794"/>
    </source>
</evidence>
<evidence type="ECO:0000313" key="8">
    <source>
        <dbReference type="EMBL" id="KAJ6638000.1"/>
    </source>
</evidence>
<comment type="caution">
    <text evidence="8">The sequence shown here is derived from an EMBL/GenBank/DDBJ whole genome shotgun (WGS) entry which is preliminary data.</text>
</comment>
<sequence length="182" mass="20403">NCFHINLSGQIKSCCFPSGFDGDKLFCRYDIVAGADWDLVSGITSGVTQLSKAGPRIEEIVFNMPLEVMYKSTNPFGWPQLILCLYGNNFWGTETSRGYARCHLPVTSGEIRAPIFQIRCSNIWSSITSWFSDRRPELRNPKILVEGEKTKGLSVESYGEVVIFLQTVTRGAGHLSLDWGQR</sequence>
<evidence type="ECO:0000256" key="2">
    <source>
        <dbReference type="ARBA" id="ARBA00022490"/>
    </source>
</evidence>
<dbReference type="Pfam" id="PF07162">
    <property type="entry name" value="B9-C2"/>
    <property type="match status" value="1"/>
</dbReference>
<proteinExistence type="inferred from homology"/>
<evidence type="ECO:0000256" key="4">
    <source>
        <dbReference type="ARBA" id="ARBA00023212"/>
    </source>
</evidence>
<evidence type="ECO:0000313" key="9">
    <source>
        <dbReference type="Proteomes" id="UP001151699"/>
    </source>
</evidence>
<accession>A0A9Q0MVK2</accession>
<dbReference type="InterPro" id="IPR010796">
    <property type="entry name" value="C2_B9-type_dom"/>
</dbReference>
<dbReference type="EMBL" id="WJQU01000003">
    <property type="protein sequence ID" value="KAJ6638000.1"/>
    <property type="molecule type" value="Genomic_DNA"/>
</dbReference>
<dbReference type="GO" id="GO:0036038">
    <property type="term" value="C:MKS complex"/>
    <property type="evidence" value="ECO:0007669"/>
    <property type="project" value="TreeGrafter"/>
</dbReference>
<feature type="non-terminal residue" evidence="8">
    <location>
        <position position="182"/>
    </location>
</feature>
<dbReference type="GO" id="GO:0060271">
    <property type="term" value="P:cilium assembly"/>
    <property type="evidence" value="ECO:0007669"/>
    <property type="project" value="TreeGrafter"/>
</dbReference>
<keyword evidence="5" id="KW-0966">Cell projection</keyword>
<dbReference type="PROSITE" id="PS51381">
    <property type="entry name" value="C2_B9"/>
    <property type="match status" value="1"/>
</dbReference>
<dbReference type="Proteomes" id="UP001151699">
    <property type="component" value="Chromosome X"/>
</dbReference>
<keyword evidence="2" id="KW-0963">Cytoplasm</keyword>
<gene>
    <name evidence="8" type="primary">B9d1</name>
    <name evidence="8" type="ORF">Bhyg_10732</name>
</gene>
<name>A0A9Q0MVK2_9DIPT</name>
<feature type="non-terminal residue" evidence="8">
    <location>
        <position position="1"/>
    </location>
</feature>
<keyword evidence="9" id="KW-1185">Reference proteome</keyword>
<keyword evidence="3" id="KW-0970">Cilium biogenesis/degradation</keyword>
<organism evidence="8 9">
    <name type="scientific">Pseudolycoriella hygida</name>
    <dbReference type="NCBI Taxonomy" id="35572"/>
    <lineage>
        <taxon>Eukaryota</taxon>
        <taxon>Metazoa</taxon>
        <taxon>Ecdysozoa</taxon>
        <taxon>Arthropoda</taxon>
        <taxon>Hexapoda</taxon>
        <taxon>Insecta</taxon>
        <taxon>Pterygota</taxon>
        <taxon>Neoptera</taxon>
        <taxon>Endopterygota</taxon>
        <taxon>Diptera</taxon>
        <taxon>Nematocera</taxon>
        <taxon>Sciaroidea</taxon>
        <taxon>Sciaridae</taxon>
        <taxon>Pseudolycoriella</taxon>
    </lineage>
</organism>
<dbReference type="OrthoDB" id="431939at2759"/>
<comment type="subcellular location">
    <subcellularLocation>
        <location evidence="1">Cytoplasm</location>
        <location evidence="1">Cytoskeleton</location>
        <location evidence="1">Cilium basal body</location>
    </subcellularLocation>
</comment>
<dbReference type="AlphaFoldDB" id="A0A9Q0MVK2"/>
<dbReference type="PANTHER" id="PTHR12968">
    <property type="entry name" value="B9 DOMAIN-CONTAINING"/>
    <property type="match status" value="1"/>
</dbReference>
<comment type="similarity">
    <text evidence="6">Belongs to the B9D family.</text>
</comment>
<reference evidence="8" key="1">
    <citation type="submission" date="2022-07" db="EMBL/GenBank/DDBJ databases">
        <authorList>
            <person name="Trinca V."/>
            <person name="Uliana J.V.C."/>
            <person name="Torres T.T."/>
            <person name="Ward R.J."/>
            <person name="Monesi N."/>
        </authorList>
    </citation>
    <scope>NUCLEOTIDE SEQUENCE</scope>
    <source>
        <strain evidence="8">HSMRA1968</strain>
        <tissue evidence="8">Whole embryos</tissue>
    </source>
</reference>
<evidence type="ECO:0000256" key="1">
    <source>
        <dbReference type="ARBA" id="ARBA00004120"/>
    </source>
</evidence>
<keyword evidence="4" id="KW-0206">Cytoskeleton</keyword>